<keyword evidence="3 5" id="KW-1133">Transmembrane helix</keyword>
<feature type="transmembrane region" description="Helical" evidence="5">
    <location>
        <begin position="49"/>
        <end position="69"/>
    </location>
</feature>
<comment type="caution">
    <text evidence="6">The sequence shown here is derived from an EMBL/GenBank/DDBJ whole genome shotgun (WGS) entry which is preliminary data.</text>
</comment>
<evidence type="ECO:0000256" key="2">
    <source>
        <dbReference type="ARBA" id="ARBA00022692"/>
    </source>
</evidence>
<dbReference type="Gene3D" id="1.20.1250.20">
    <property type="entry name" value="MFS general substrate transporter like domains"/>
    <property type="match status" value="2"/>
</dbReference>
<dbReference type="SUPFAM" id="SSF103473">
    <property type="entry name" value="MFS general substrate transporter"/>
    <property type="match status" value="1"/>
</dbReference>
<feature type="transmembrane region" description="Helical" evidence="5">
    <location>
        <begin position="266"/>
        <end position="284"/>
    </location>
</feature>
<dbReference type="AlphaFoldDB" id="A0A9P8A2G6"/>
<organism evidence="6 7">
    <name type="scientific">Mortierella alpina</name>
    <name type="common">Oleaginous fungus</name>
    <name type="synonym">Mortierella renispora</name>
    <dbReference type="NCBI Taxonomy" id="64518"/>
    <lineage>
        <taxon>Eukaryota</taxon>
        <taxon>Fungi</taxon>
        <taxon>Fungi incertae sedis</taxon>
        <taxon>Mucoromycota</taxon>
        <taxon>Mortierellomycotina</taxon>
        <taxon>Mortierellomycetes</taxon>
        <taxon>Mortierellales</taxon>
        <taxon>Mortierellaceae</taxon>
        <taxon>Mortierella</taxon>
    </lineage>
</organism>
<evidence type="ECO:0000256" key="4">
    <source>
        <dbReference type="ARBA" id="ARBA00023136"/>
    </source>
</evidence>
<keyword evidence="2 5" id="KW-0812">Transmembrane</keyword>
<evidence type="ECO:0008006" key="8">
    <source>
        <dbReference type="Google" id="ProtNLM"/>
    </source>
</evidence>
<dbReference type="Proteomes" id="UP000717515">
    <property type="component" value="Unassembled WGS sequence"/>
</dbReference>
<evidence type="ECO:0000256" key="1">
    <source>
        <dbReference type="ARBA" id="ARBA00004141"/>
    </source>
</evidence>
<dbReference type="EMBL" id="JAIFTL010000132">
    <property type="protein sequence ID" value="KAG9322729.1"/>
    <property type="molecule type" value="Genomic_DNA"/>
</dbReference>
<protein>
    <recommendedName>
        <fullName evidence="8">DUF895 domain membrane protein</fullName>
    </recommendedName>
</protein>
<gene>
    <name evidence="6" type="ORF">KVV02_005417</name>
</gene>
<evidence type="ECO:0000313" key="6">
    <source>
        <dbReference type="EMBL" id="KAG9322729.1"/>
    </source>
</evidence>
<name>A0A9P8A2G6_MORAP</name>
<evidence type="ECO:0000256" key="5">
    <source>
        <dbReference type="SAM" id="Phobius"/>
    </source>
</evidence>
<feature type="transmembrane region" description="Helical" evidence="5">
    <location>
        <begin position="89"/>
        <end position="107"/>
    </location>
</feature>
<dbReference type="InterPro" id="IPR051617">
    <property type="entry name" value="UNC-93-like_regulator"/>
</dbReference>
<feature type="transmembrane region" description="Helical" evidence="5">
    <location>
        <begin position="179"/>
        <end position="201"/>
    </location>
</feature>
<dbReference type="InterPro" id="IPR010291">
    <property type="entry name" value="Ion_channel_UNC-93"/>
</dbReference>
<sequence length="525" mass="57202">MVLQFFFPSLPSGLFFHPAPPLNSPFLALARPLPPSTNNSSMIKLSDPMAQVIILGFICFCCPGMYNALQGTGTYGLSAKDSDVGNSANTALSVVFAFSSLFAGALFNILGHRILLILGGLSYALYIGSFLAYNSIHSIVFVVLASCLLGVGAGWLWCAQGAVMIGYPEESEKGKYFSIFWAIFNLGGVLGNVIPLGIQWSDEKAGGATDASYIGYMVVMTVGALMTVLLLPASKVVRKDGSPVIKIKYSSPLSELKSVFALFKDWRMLSLTPLFFASNWFYTYQFTAVNAFNFSSRTRLMNSMLYWLAQIFASVAYGAFLDHAQWTRQVRARYGLILLTVVLIATWVGGAIFQTTFGPKNAVFDKELGLYVKNVEDFHAIDLVHNTGEYIGPFFLYFCYGVADSMYQGYSYWLMGALTNDTNQAARFAGFYKFMQNLGGILAPVVQTSRIGNGPKNGDNALNAVGAGIGEFIICVVLVFVGVIGAIPVALKAVKNHTVEEDDVVKEKQDAVIDEKRDASFEVHA</sequence>
<dbReference type="InterPro" id="IPR036259">
    <property type="entry name" value="MFS_trans_sf"/>
</dbReference>
<keyword evidence="4 5" id="KW-0472">Membrane</keyword>
<comment type="subcellular location">
    <subcellularLocation>
        <location evidence="1">Membrane</location>
        <topology evidence="1">Multi-pass membrane protein</topology>
    </subcellularLocation>
</comment>
<evidence type="ECO:0000256" key="3">
    <source>
        <dbReference type="ARBA" id="ARBA00022989"/>
    </source>
</evidence>
<proteinExistence type="predicted"/>
<accession>A0A9P8A2G6</accession>
<feature type="transmembrane region" description="Helical" evidence="5">
    <location>
        <begin position="469"/>
        <end position="491"/>
    </location>
</feature>
<feature type="transmembrane region" description="Helical" evidence="5">
    <location>
        <begin position="334"/>
        <end position="353"/>
    </location>
</feature>
<dbReference type="PANTHER" id="PTHR23294:SF59">
    <property type="entry name" value="UNC93-LIKE PROTEIN C922.05C"/>
    <property type="match status" value="1"/>
</dbReference>
<dbReference type="Pfam" id="PF05978">
    <property type="entry name" value="UNC-93"/>
    <property type="match status" value="1"/>
</dbReference>
<feature type="transmembrane region" description="Helical" evidence="5">
    <location>
        <begin position="304"/>
        <end position="322"/>
    </location>
</feature>
<reference evidence="6" key="1">
    <citation type="submission" date="2021-07" db="EMBL/GenBank/DDBJ databases">
        <title>Draft genome of Mortierella alpina, strain LL118, isolated from an aspen leaf litter sample.</title>
        <authorList>
            <person name="Yang S."/>
            <person name="Vinatzer B.A."/>
        </authorList>
    </citation>
    <scope>NUCLEOTIDE SEQUENCE</scope>
    <source>
        <strain evidence="6">LL118</strain>
    </source>
</reference>
<dbReference type="PANTHER" id="PTHR23294">
    <property type="entry name" value="ET TRANSLATION PRODUCT-RELATED"/>
    <property type="match status" value="1"/>
</dbReference>
<dbReference type="GO" id="GO:0016020">
    <property type="term" value="C:membrane"/>
    <property type="evidence" value="ECO:0007669"/>
    <property type="project" value="UniProtKB-SubCell"/>
</dbReference>
<feature type="transmembrane region" description="Helical" evidence="5">
    <location>
        <begin position="213"/>
        <end position="231"/>
    </location>
</feature>
<feature type="transmembrane region" description="Helical" evidence="5">
    <location>
        <begin position="139"/>
        <end position="158"/>
    </location>
</feature>
<evidence type="ECO:0000313" key="7">
    <source>
        <dbReference type="Proteomes" id="UP000717515"/>
    </source>
</evidence>
<feature type="transmembrane region" description="Helical" evidence="5">
    <location>
        <begin position="114"/>
        <end position="133"/>
    </location>
</feature>